<proteinExistence type="predicted"/>
<feature type="compositionally biased region" description="Polar residues" evidence="1">
    <location>
        <begin position="821"/>
        <end position="835"/>
    </location>
</feature>
<reference evidence="2 3" key="1">
    <citation type="submission" date="2016-06" db="EMBL/GenBank/DDBJ databases">
        <title>Evolution of pathogenesis and genome organization in the Tremellales.</title>
        <authorList>
            <person name="Cuomo C."/>
            <person name="Litvintseva A."/>
            <person name="Heitman J."/>
            <person name="Chen Y."/>
            <person name="Sun S."/>
            <person name="Springer D."/>
            <person name="Dromer F."/>
            <person name="Young S."/>
            <person name="Zeng Q."/>
            <person name="Chapman S."/>
            <person name="Gujja S."/>
            <person name="Saif S."/>
            <person name="Birren B."/>
        </authorList>
    </citation>
    <scope>NUCLEOTIDE SEQUENCE [LARGE SCALE GENOMIC DNA]</scope>
    <source>
        <strain evidence="2 3">ATCC 28783</strain>
    </source>
</reference>
<feature type="region of interest" description="Disordered" evidence="1">
    <location>
        <begin position="190"/>
        <end position="228"/>
    </location>
</feature>
<feature type="compositionally biased region" description="Polar residues" evidence="1">
    <location>
        <begin position="365"/>
        <end position="384"/>
    </location>
</feature>
<accession>A0A4Q1BRT1</accession>
<dbReference type="Proteomes" id="UP000289152">
    <property type="component" value="Unassembled WGS sequence"/>
</dbReference>
<feature type="compositionally biased region" description="Pro residues" evidence="1">
    <location>
        <begin position="1357"/>
        <end position="1370"/>
    </location>
</feature>
<feature type="compositionally biased region" description="Basic and acidic residues" evidence="1">
    <location>
        <begin position="14"/>
        <end position="23"/>
    </location>
</feature>
<keyword evidence="3" id="KW-1185">Reference proteome</keyword>
<feature type="compositionally biased region" description="Polar residues" evidence="1">
    <location>
        <begin position="3072"/>
        <end position="3081"/>
    </location>
</feature>
<feature type="compositionally biased region" description="Polar residues" evidence="1">
    <location>
        <begin position="416"/>
        <end position="426"/>
    </location>
</feature>
<feature type="compositionally biased region" description="Low complexity" evidence="1">
    <location>
        <begin position="1919"/>
        <end position="1933"/>
    </location>
</feature>
<feature type="compositionally biased region" description="Polar residues" evidence="1">
    <location>
        <begin position="1338"/>
        <end position="1347"/>
    </location>
</feature>
<feature type="compositionally biased region" description="Basic and acidic residues" evidence="1">
    <location>
        <begin position="264"/>
        <end position="276"/>
    </location>
</feature>
<feature type="compositionally biased region" description="Pro residues" evidence="1">
    <location>
        <begin position="391"/>
        <end position="402"/>
    </location>
</feature>
<feature type="compositionally biased region" description="Polar residues" evidence="1">
    <location>
        <begin position="973"/>
        <end position="982"/>
    </location>
</feature>
<feature type="compositionally biased region" description="Polar residues" evidence="1">
    <location>
        <begin position="859"/>
        <end position="902"/>
    </location>
</feature>
<evidence type="ECO:0000313" key="2">
    <source>
        <dbReference type="EMBL" id="RXK40622.1"/>
    </source>
</evidence>
<feature type="region of interest" description="Disordered" evidence="1">
    <location>
        <begin position="2369"/>
        <end position="2811"/>
    </location>
</feature>
<feature type="compositionally biased region" description="Polar residues" evidence="1">
    <location>
        <begin position="1233"/>
        <end position="1246"/>
    </location>
</feature>
<evidence type="ECO:0000313" key="3">
    <source>
        <dbReference type="Proteomes" id="UP000289152"/>
    </source>
</evidence>
<dbReference type="SUPFAM" id="SSF50729">
    <property type="entry name" value="PH domain-like"/>
    <property type="match status" value="1"/>
</dbReference>
<feature type="compositionally biased region" description="Polar residues" evidence="1">
    <location>
        <begin position="2697"/>
        <end position="2712"/>
    </location>
</feature>
<feature type="compositionally biased region" description="Low complexity" evidence="1">
    <location>
        <begin position="941"/>
        <end position="955"/>
    </location>
</feature>
<dbReference type="OrthoDB" id="2507336at2759"/>
<feature type="compositionally biased region" description="Low complexity" evidence="1">
    <location>
        <begin position="479"/>
        <end position="497"/>
    </location>
</feature>
<evidence type="ECO:0000256" key="1">
    <source>
        <dbReference type="SAM" id="MobiDB-lite"/>
    </source>
</evidence>
<feature type="compositionally biased region" description="Pro residues" evidence="1">
    <location>
        <begin position="1770"/>
        <end position="1792"/>
    </location>
</feature>
<feature type="compositionally biased region" description="Polar residues" evidence="1">
    <location>
        <begin position="796"/>
        <end position="813"/>
    </location>
</feature>
<feature type="compositionally biased region" description="Polar residues" evidence="1">
    <location>
        <begin position="190"/>
        <end position="205"/>
    </location>
</feature>
<feature type="region of interest" description="Disordered" evidence="1">
    <location>
        <begin position="1892"/>
        <end position="1938"/>
    </location>
</feature>
<feature type="compositionally biased region" description="Polar residues" evidence="1">
    <location>
        <begin position="991"/>
        <end position="1037"/>
    </location>
</feature>
<feature type="region of interest" description="Disordered" evidence="1">
    <location>
        <begin position="2156"/>
        <end position="2176"/>
    </location>
</feature>
<protein>
    <recommendedName>
        <fullName evidence="4">PH domain-containing protein</fullName>
    </recommendedName>
</protein>
<feature type="region of interest" description="Disordered" evidence="1">
    <location>
        <begin position="1312"/>
        <end position="1394"/>
    </location>
</feature>
<feature type="compositionally biased region" description="Low complexity" evidence="1">
    <location>
        <begin position="1707"/>
        <end position="1723"/>
    </location>
</feature>
<feature type="region of interest" description="Disordered" evidence="1">
    <location>
        <begin position="665"/>
        <end position="710"/>
    </location>
</feature>
<feature type="compositionally biased region" description="Polar residues" evidence="1">
    <location>
        <begin position="1075"/>
        <end position="1086"/>
    </location>
</feature>
<feature type="region of interest" description="Disordered" evidence="1">
    <location>
        <begin position="241"/>
        <end position="318"/>
    </location>
</feature>
<feature type="compositionally biased region" description="Basic and acidic residues" evidence="1">
    <location>
        <begin position="2995"/>
        <end position="3017"/>
    </location>
</feature>
<dbReference type="EMBL" id="SDIL01000016">
    <property type="protein sequence ID" value="RXK40622.1"/>
    <property type="molecule type" value="Genomic_DNA"/>
</dbReference>
<feature type="region of interest" description="Disordered" evidence="1">
    <location>
        <begin position="1"/>
        <end position="169"/>
    </location>
</feature>
<evidence type="ECO:0008006" key="4">
    <source>
        <dbReference type="Google" id="ProtNLM"/>
    </source>
</evidence>
<feature type="region of interest" description="Disordered" evidence="1">
    <location>
        <begin position="1601"/>
        <end position="1797"/>
    </location>
</feature>
<feature type="compositionally biased region" description="Polar residues" evidence="1">
    <location>
        <begin position="119"/>
        <end position="136"/>
    </location>
</feature>
<feature type="region of interest" description="Disordered" evidence="1">
    <location>
        <begin position="1173"/>
        <end position="1267"/>
    </location>
</feature>
<feature type="compositionally biased region" description="Gly residues" evidence="1">
    <location>
        <begin position="2553"/>
        <end position="2570"/>
    </location>
</feature>
<feature type="region of interest" description="Disordered" evidence="1">
    <location>
        <begin position="1436"/>
        <end position="1478"/>
    </location>
</feature>
<feature type="compositionally biased region" description="Acidic residues" evidence="1">
    <location>
        <begin position="1731"/>
        <end position="1742"/>
    </location>
</feature>
<feature type="compositionally biased region" description="Basic and acidic residues" evidence="1">
    <location>
        <begin position="456"/>
        <end position="472"/>
    </location>
</feature>
<dbReference type="InParanoid" id="A0A4Q1BRT1"/>
<feature type="compositionally biased region" description="Low complexity" evidence="1">
    <location>
        <begin position="2432"/>
        <end position="2446"/>
    </location>
</feature>
<organism evidence="2 3">
    <name type="scientific">Tremella mesenterica</name>
    <name type="common">Jelly fungus</name>
    <dbReference type="NCBI Taxonomy" id="5217"/>
    <lineage>
        <taxon>Eukaryota</taxon>
        <taxon>Fungi</taxon>
        <taxon>Dikarya</taxon>
        <taxon>Basidiomycota</taxon>
        <taxon>Agaricomycotina</taxon>
        <taxon>Tremellomycetes</taxon>
        <taxon>Tremellales</taxon>
        <taxon>Tremellaceae</taxon>
        <taxon>Tremella</taxon>
    </lineage>
</organism>
<feature type="region of interest" description="Disordered" evidence="1">
    <location>
        <begin position="340"/>
        <end position="535"/>
    </location>
</feature>
<comment type="caution">
    <text evidence="2">The sequence shown here is derived from an EMBL/GenBank/DDBJ whole genome shotgun (WGS) entry which is preliminary data.</text>
</comment>
<gene>
    <name evidence="2" type="ORF">M231_02077</name>
</gene>
<feature type="compositionally biased region" description="Gly residues" evidence="1">
    <location>
        <begin position="500"/>
        <end position="509"/>
    </location>
</feature>
<name>A0A4Q1BRT1_TREME</name>
<feature type="compositionally biased region" description="Polar residues" evidence="1">
    <location>
        <begin position="277"/>
        <end position="290"/>
    </location>
</feature>
<feature type="compositionally biased region" description="Low complexity" evidence="1">
    <location>
        <begin position="1458"/>
        <end position="1467"/>
    </location>
</feature>
<feature type="compositionally biased region" description="Low complexity" evidence="1">
    <location>
        <begin position="62"/>
        <end position="104"/>
    </location>
</feature>
<feature type="compositionally biased region" description="Polar residues" evidence="1">
    <location>
        <begin position="2635"/>
        <end position="2644"/>
    </location>
</feature>
<feature type="compositionally biased region" description="Polar residues" evidence="1">
    <location>
        <begin position="910"/>
        <end position="921"/>
    </location>
</feature>
<feature type="compositionally biased region" description="Gly residues" evidence="1">
    <location>
        <begin position="2447"/>
        <end position="2456"/>
    </location>
</feature>
<feature type="region of interest" description="Disordered" evidence="1">
    <location>
        <begin position="727"/>
        <end position="1140"/>
    </location>
</feature>
<feature type="region of interest" description="Disordered" evidence="1">
    <location>
        <begin position="3072"/>
        <end position="3097"/>
    </location>
</feature>
<feature type="compositionally biased region" description="Polar residues" evidence="1">
    <location>
        <begin position="1255"/>
        <end position="1267"/>
    </location>
</feature>
<feature type="region of interest" description="Disordered" evidence="1">
    <location>
        <begin position="2983"/>
        <end position="3017"/>
    </location>
</feature>
<feature type="compositionally biased region" description="Pro residues" evidence="1">
    <location>
        <begin position="1748"/>
        <end position="1758"/>
    </location>
</feature>
<feature type="region of interest" description="Disordered" evidence="1">
    <location>
        <begin position="2830"/>
        <end position="2951"/>
    </location>
</feature>
<feature type="compositionally biased region" description="Low complexity" evidence="1">
    <location>
        <begin position="2934"/>
        <end position="2945"/>
    </location>
</feature>
<sequence>MPSPPLSSPVPRRWRGDGPEERFAALLAPEAHDDHSGSGWVSARETPSESLEDTSGSEAYGTAPDTAPTTPAPIIRTISPSPQRNDAGSPTRSVRSTRSGGSSPLPLPNRSEIFGEPQGRSSGSFLYPRSTQQERGSSGLRPNSPPRQSQLGRSDSLRPVSAQQTGQSTTTLDLAYDGVLASLNVLAGGPTTQQNTNSFNPNYTRLPNPPVRPIESSNTPRTPIRYGNEGYFPLGSLEAVSERTEPGSTTTSIHGSPMPPPRGLPEHARIASHDSQRTQTGTMDTASVASIAQRFPLPPSPVKGPRIAAPQTSPKKASDLIRLFESRATVPETVSKTTAMALGSPFHTPQPSSQDVSKRFESIFAQPSQRTPPSSFRTPFSDISSKVPLGEPIPPTPPPKSPSPISNIRTLIASWRQRTGSPSQRVVGSPGKGDGPRLFGRDKGWNVSIRRRRRQEGREGKTLAEQTEDRPEIQYLSHQFSPPQQFFTPPPGSTGESGDVEGGGGGEQGQHGRTPSIRSQAISERDPSQPKMLTGEPIRTGALYYLNVHDPDTAPDYRWIQADARLFPEGLQLTWRTPEGSQAMVTLDLEYCEEVASTYSPNNPQAGDDIGAMAARRQGELAENLYPFKLVYDDGTERLACDSARDRVRWVNAIWTVLERTRTVATGGQSGSIRSAPHLGSGSDGGGSASTHVQHVPSPHPGFTSDDAIITTSGGLAAPLVQRGSRRLAVGPQRGRSLRRVASEADLSESSGPPEALPSPSSTGLGPLTAEAARGRERPASRDFTFARGIPPPPRDSSSFGLGSPRSQISQETRTYHTPGAPSTSRTMGTATQGPPSEMHTAIPPPTSAGTVGYPESSIGMQTAQPYAESVSTVRGPQTNLETPSQGIFSPTFARFSSQTFGTVPPPSTGMHTAQQPTESPYGSFATAPSPWQSAVPPPTTAHTAVPPSTTAHTAQEGEFQTPQWTAREPSESPYTAYQTGSVPLVAVTHATPSDQTSQGRSFGTAPRNLSTALNTAPSQAYDTTSLLSGQYGTTTAGALGSPFHTPQQPPRDSIISTASYTTAAPPPPSKDSEYTTASEGASIQRYSLHDPPVPNPAQAPSAAYLTGEDDPSSYTSAPAPPTYMSTAQTGEVPSYHTASDPRAIQASTHVVTAPSATRETWVSAIDTMYTTAQEGTRTSSRRDSLSARSDLQEMAETGTHISEPDSDDEAIKDLERQSSSGSFTFRPKPPTYSKSRSHATPQTGSGKMPFGLANENTGYGTPTANTSYNEAKESAYATVPSWQTLSTFMGSAPTPSLPYNSARSGLTVPIVHPEHSTHPVPPSSSNRQPIRGPSKPPSSISTARSEPTSSRSGGGGPPPPPGPSPPPPGDGSGSGTPTGSTFTSTAYSSRRGNPDLNRLLNYLQGQDTARQGLTSQLDRIEGKVWQIADTLPRLEGHKRAVPPPVPSKDDRSPPLSPSSTTSDVSTARPVTPPPLLLPPNLTDQLADMRSLLGTVIGQNNSLLQEMDRRRSFNVELPPQNPSLRRLEDLLRRALVHLGDSDIMEEMGRTPRQPNDIPMEYDEHGQLVPSEKAYSEGGIYEGGGSIYSDEFNPKVRAPVNSMTSEYDRQRRGGFSPIPDSLLEGSVGEPDFDDEFAVQNLPPSQPPSPHIPEPISMPQALSRIRRKPVPQAVPAPIQEEEYEDIPYHDHEPEPEQPLESPLPTPASQITQPLPQTPQDQTPAPLDRPLPQEPEEEYYDEEEPDRGPYRPGPPPQPVDLPTPVRSPRDFTPLPPPHPGPSMRPWPAAPMPPMGPGIAEMPRPSLPRLAGVRDPISTTYFRRGFPPPGPMGGPFGMFPGPLGMPGPGMGPFMPGLRPGLTGFGGPIGPNVAPHLRRPGIFPPGVTATTGDYGLPAAAHYPNRPSGPTIPGRPPVLPDQGISGSTSSESGASPPTTQLVTPYLPEKPLQEPTIVKPHQQTSVPVTPVTDDGFRRAFDNAETLAHAQGEQQNEMSRYLHGVSDQLADTHNATKRDLANILADIGRLRDELKPRHVLGHVLPDGRVVLSNGDVVDGIRGAPIQPIPGAPPPPPPTQSHVQGTILPDGTVMVGDMVVDGIRGAAPTPVQPGDLATVQELRNLEQDRRLADLQDKIADLMHRSQPTPGAEASVYADEIASTRAVESTPRPLPTNHVPTLGPSADTDIRREKHVFREHETIHDRPGHHHKEVDIDEVHDVQREGTAAVMSAHSSIVSENEVHHGHHVPHHTTTSAVDVAPTGAGVPTASRQGVSLTPRPMSLIATEAGDVPGQLIREEHEEIIQRPGGGPPIVTHTTTRTYQPGPPGSRGATVNRPATAYADQPATTYGDPPTGTPTQHFQDEEFVQADAPNASIQRDEQEALSTGPPLRPLSNVHTGASQGGGRRGTTVADPAQMWDTNHARPATTVANVPSRKAHSVAAQPDYNDADAPNDPTGGGGGGDGIAPGAATVEGDGSVGQPQEQAADAGDGNGNGNGKRGVHWLPHIPVHEVRNVPSRPPSANGRKNGKKETNIVLPPGESGDPTQGAGPGGLPQTTEGDAGDPGDGTTGAPGGSGQSGVDGTAADAATPGHHMLGGHQTGSTEQPMYDTNHANPNRGNEQGGGGLLQKLRPAKSKESLRGSRPASTTQQDAPNASGGPPLTDEIARDAAGNPARVPPNGKDTRFSDTAFTQQLPEDHSGLVEPQFESTAQRPASTASSTKNRLRKPPPADFTEGDIGGGANAGAGADPRFTGETTSLGGAGGSQDSTRLKKMTLPDGRTAYVEEEITPSVSEKGGKRGKGKGQELENVGTDGTGRGGHMPGGHCSVCCPNGPPAGVVQPCEHQPGTTGPPIPQADRPASLAPSAVLQKKKKSPPTAGPLGLPGEGMSQTGGPDGIEGDLAGENNNIAVDGAPNGNGKLRKGKGSMPPPAEEQLDEARRLAQRQKAAAEQAAAEAAERERIDKEKAELARIAEERHKQNVETLLNLQKALDSMANDNKTWRSLQDGKVKDKDKRRSDKTTRDKKLQEALDKLVVEANEMKKRNTADEKKPGTQAILDALKVAGDSQAGFLRKLAVEINEQNSNQHSQTQAAMKAAAREQVGFNLAG</sequence>
<feature type="compositionally biased region" description="Pro residues" evidence="1">
    <location>
        <begin position="1642"/>
        <end position="1651"/>
    </location>
</feature>